<feature type="region of interest" description="Disordered" evidence="1">
    <location>
        <begin position="1"/>
        <end position="113"/>
    </location>
</feature>
<dbReference type="Proteomes" id="UP000223968">
    <property type="component" value="Unassembled WGS sequence"/>
</dbReference>
<reference evidence="2 3" key="1">
    <citation type="submission" date="2017-10" db="EMBL/GenBank/DDBJ databases">
        <title>Comparative genomics in systemic dimorphic fungi from Ajellomycetaceae.</title>
        <authorList>
            <person name="Munoz J.F."/>
            <person name="Mcewen J.G."/>
            <person name="Clay O.K."/>
            <person name="Cuomo C.A."/>
        </authorList>
    </citation>
    <scope>NUCLEOTIDE SEQUENCE [LARGE SCALE GENOMIC DNA]</scope>
    <source>
        <strain evidence="2 3">UAMH5409</strain>
    </source>
</reference>
<gene>
    <name evidence="2" type="ORF">AJ79_04739</name>
</gene>
<proteinExistence type="predicted"/>
<protein>
    <submittedName>
        <fullName evidence="2">Uncharacterized protein</fullName>
    </submittedName>
</protein>
<feature type="region of interest" description="Disordered" evidence="1">
    <location>
        <begin position="134"/>
        <end position="239"/>
    </location>
</feature>
<dbReference type="EMBL" id="PDNB01000069">
    <property type="protein sequence ID" value="PGH11716.1"/>
    <property type="molecule type" value="Genomic_DNA"/>
</dbReference>
<dbReference type="AlphaFoldDB" id="A0A2B7XR66"/>
<feature type="compositionally biased region" description="Polar residues" evidence="1">
    <location>
        <begin position="25"/>
        <end position="35"/>
    </location>
</feature>
<feature type="compositionally biased region" description="Polar residues" evidence="1">
    <location>
        <begin position="198"/>
        <end position="208"/>
    </location>
</feature>
<organism evidence="2 3">
    <name type="scientific">Helicocarpus griseus UAMH5409</name>
    <dbReference type="NCBI Taxonomy" id="1447875"/>
    <lineage>
        <taxon>Eukaryota</taxon>
        <taxon>Fungi</taxon>
        <taxon>Dikarya</taxon>
        <taxon>Ascomycota</taxon>
        <taxon>Pezizomycotina</taxon>
        <taxon>Eurotiomycetes</taxon>
        <taxon>Eurotiomycetidae</taxon>
        <taxon>Onygenales</taxon>
        <taxon>Ajellomycetaceae</taxon>
        <taxon>Helicocarpus</taxon>
    </lineage>
</organism>
<keyword evidence="3" id="KW-1185">Reference proteome</keyword>
<comment type="caution">
    <text evidence="2">The sequence shown here is derived from an EMBL/GenBank/DDBJ whole genome shotgun (WGS) entry which is preliminary data.</text>
</comment>
<evidence type="ECO:0000313" key="2">
    <source>
        <dbReference type="EMBL" id="PGH11716.1"/>
    </source>
</evidence>
<evidence type="ECO:0000256" key="1">
    <source>
        <dbReference type="SAM" id="MobiDB-lite"/>
    </source>
</evidence>
<dbReference type="OrthoDB" id="4186058at2759"/>
<evidence type="ECO:0000313" key="3">
    <source>
        <dbReference type="Proteomes" id="UP000223968"/>
    </source>
</evidence>
<name>A0A2B7XR66_9EURO</name>
<feature type="compositionally biased region" description="Polar residues" evidence="1">
    <location>
        <begin position="91"/>
        <end position="104"/>
    </location>
</feature>
<accession>A0A2B7XR66</accession>
<sequence>MSTRYRRTACSPRPSKVPKYEYQSGHGTASTSYESPDTKRYLKNVSDPARTPRLNDGNDNITVEDITAQDTGYEGDVEVVAPYEYEEAESGPSTPQSANKSGETNELDLDDLGKSGLIDSMKALGCDSDITDYGNRRLQIRGRKRKAGDSIGGRSTSNPPDCSSDPGYVEVVELEGGERVLTTPDKSRKRRRIFTCSGDVNDSQSAEKSSSDYDRSIRGPGGNSGLKTAAENVDRMDVG</sequence>